<evidence type="ECO:0000313" key="2">
    <source>
        <dbReference type="Proteomes" id="UP000268372"/>
    </source>
</evidence>
<evidence type="ECO:0008006" key="3">
    <source>
        <dbReference type="Google" id="ProtNLM"/>
    </source>
</evidence>
<evidence type="ECO:0000313" key="1">
    <source>
        <dbReference type="EMBL" id="RRA95010.1"/>
    </source>
</evidence>
<dbReference type="RefSeq" id="WP_124899260.1">
    <property type="nucleotide sequence ID" value="NZ_RQTJ01000012.1"/>
</dbReference>
<protein>
    <recommendedName>
        <fullName evidence="3">Lipoprotein</fullName>
    </recommendedName>
</protein>
<accession>A0A3P1B1H8</accession>
<gene>
    <name evidence="1" type="ORF">EG242_07395</name>
</gene>
<dbReference type="EMBL" id="RQTJ01000012">
    <property type="protein sequence ID" value="RRA95010.1"/>
    <property type="molecule type" value="Genomic_DNA"/>
</dbReference>
<dbReference type="PROSITE" id="PS51257">
    <property type="entry name" value="PROKAR_LIPOPROTEIN"/>
    <property type="match status" value="1"/>
</dbReference>
<dbReference type="AlphaFoldDB" id="A0A3P1B1H8"/>
<comment type="caution">
    <text evidence="1">The sequence shown here is derived from an EMBL/GenBank/DDBJ whole genome shotgun (WGS) entry which is preliminary data.</text>
</comment>
<keyword evidence="2" id="KW-1185">Reference proteome</keyword>
<proteinExistence type="predicted"/>
<reference evidence="1 2" key="1">
    <citation type="submission" date="2018-11" db="EMBL/GenBank/DDBJ databases">
        <title>Flavobacterium sp. nov., YIM 102796 draft genome.</title>
        <authorList>
            <person name="Li G."/>
            <person name="Jiang Y."/>
        </authorList>
    </citation>
    <scope>NUCLEOTIDE SEQUENCE [LARGE SCALE GENOMIC DNA]</scope>
    <source>
        <strain evidence="1 2">YIM 102796</strain>
    </source>
</reference>
<organism evidence="1 2">
    <name type="scientific">Paenimyroides viscosum</name>
    <dbReference type="NCBI Taxonomy" id="2488729"/>
    <lineage>
        <taxon>Bacteria</taxon>
        <taxon>Pseudomonadati</taxon>
        <taxon>Bacteroidota</taxon>
        <taxon>Flavobacteriia</taxon>
        <taxon>Flavobacteriales</taxon>
        <taxon>Flavobacteriaceae</taxon>
        <taxon>Paenimyroides</taxon>
    </lineage>
</organism>
<name>A0A3P1B1H8_9FLAO</name>
<sequence>MKKINCTFLITMFVMLFFVGCGCKQETVRYSLNSFEKSIIPYNETKLLEYKDENGEIIVATASKKEVLTQSLNEDEGCVSTIIESEFFDFSFNNLNINLFVKIEKTYNNKTTFEIRDNNIEGQVPSYLYTFDNFDVQVSEQDLTNISIDGFEYTGVFIFKLSPNSTSTDSKFETIVFSPQQGIVHLKMRSGGYLKLN</sequence>
<dbReference type="Proteomes" id="UP000268372">
    <property type="component" value="Unassembled WGS sequence"/>
</dbReference>
<dbReference type="OrthoDB" id="1447177at2"/>